<organism evidence="2 3">
    <name type="scientific">Geoalkalibacter halelectricus</name>
    <dbReference type="NCBI Taxonomy" id="2847045"/>
    <lineage>
        <taxon>Bacteria</taxon>
        <taxon>Pseudomonadati</taxon>
        <taxon>Thermodesulfobacteriota</taxon>
        <taxon>Desulfuromonadia</taxon>
        <taxon>Desulfuromonadales</taxon>
        <taxon>Geoalkalibacteraceae</taxon>
        <taxon>Geoalkalibacter</taxon>
    </lineage>
</organism>
<accession>A0ABY5ZNM8</accession>
<name>A0ABY5ZNM8_9BACT</name>
<protein>
    <recommendedName>
        <fullName evidence="4">PilC beta-propeller domain-containing protein</fullName>
    </recommendedName>
</protein>
<feature type="signal peptide" evidence="1">
    <location>
        <begin position="1"/>
        <end position="24"/>
    </location>
</feature>
<dbReference type="Gene3D" id="3.40.50.410">
    <property type="entry name" value="von Willebrand factor, type A domain"/>
    <property type="match status" value="1"/>
</dbReference>
<dbReference type="InterPro" id="IPR036465">
    <property type="entry name" value="vWFA_dom_sf"/>
</dbReference>
<evidence type="ECO:0008006" key="4">
    <source>
        <dbReference type="Google" id="ProtNLM"/>
    </source>
</evidence>
<keyword evidence="3" id="KW-1185">Reference proteome</keyword>
<evidence type="ECO:0000256" key="1">
    <source>
        <dbReference type="SAM" id="SignalP"/>
    </source>
</evidence>
<evidence type="ECO:0000313" key="2">
    <source>
        <dbReference type="EMBL" id="UWZ79567.1"/>
    </source>
</evidence>
<gene>
    <name evidence="2" type="ORF">L9S41_18080</name>
</gene>
<dbReference type="EMBL" id="CP092109">
    <property type="protein sequence ID" value="UWZ79567.1"/>
    <property type="molecule type" value="Genomic_DNA"/>
</dbReference>
<reference evidence="2" key="1">
    <citation type="journal article" date="2022" name="Environ. Microbiol.">
        <title>Geoalkalibacter halelectricus SAP #1 sp. nov. possessing extracellular electron transfer and mineral#reducing capabilities from a haloalkaline environment.</title>
        <authorList>
            <person name="Yadav S."/>
            <person name="Singh R."/>
            <person name="Sundharam S.S."/>
            <person name="Chaudhary S."/>
            <person name="Krishnamurthi S."/>
            <person name="Patil S.A."/>
        </authorList>
    </citation>
    <scope>NUCLEOTIDE SEQUENCE</scope>
    <source>
        <strain evidence="2">SAP-1</strain>
    </source>
</reference>
<proteinExistence type="predicted"/>
<feature type="chain" id="PRO_5045465264" description="PilC beta-propeller domain-containing protein" evidence="1">
    <location>
        <begin position="25"/>
        <end position="1186"/>
    </location>
</feature>
<dbReference type="RefSeq" id="WP_260747919.1">
    <property type="nucleotide sequence ID" value="NZ_CP092109.1"/>
</dbReference>
<sequence>MADKILKLHFLLALFLLLPFASFGAPDEYLGDSAIYVLDGESSGVRPNVMFLINNSRNMVDQKAGTDAYDPEVDYAGPYQRNGVYFRNNPSSPWQLRVAANADGSLKVSCGGEDPNGARQLLLNNGFLKGGLDSNGNCSNKNNDQKDFYLGNLVNKLESEPVINQWQVSTNYAAGQIIHPPGNTQLLFRSLNAGTSGAASPEWPTEPAGATVEDGTITWEMLSSIFDVTREVVLQVVESLRNQVNVGVMVFGNNNDGGWVKAPVVNVGTLDVDGNGGENNYQNFRQVVQTLAHVSSNTHEPIAGALYDASLYFRGEYDSNKRVGQPRSPAYPSPIEYHCEISHIVVLTTGASAPTSPTANALGDLNGDGIVGPEDGAYLLYNTDHRPNMEGTQRVHTNIIQFLTKSVDLESATDEDHGNGTYVLASSTEDLEAALRDILSGIVAEVDTSFVAPVVPASTTNRTISGNRVYLGLFKPRNQNHWLGNLKKYQVGADNRLKDKDGNDATYTAEEAQSAGKSAGDFLPSSTSYWSNDADGGDVLKGGAGALLAQNSARNIYTYLPQVNNQPKDLTHAANAFAVSNNLISTGLLELVDADERDLLINYVHGRDAYEDEGDDPTQLREHVMGDILHSRPLVFSYAPFEMNATNEADCGINKSYIFVGSNSGALHAFRDCDGSEAWAFIPDNVLGHLQYLRNNLHTPFVDAPISAYVHDRNNDGVIDPYDGDRVLLVLGQRRGGGSNTLGAMDKGAYYILDVTDPETPKFVSKFDRDDYTEMGQAWSQPRLARIKHGNDIKVVAFLGGGYDQNEDLRYGNTQYFPKGITGTTDLSQAGLGSGLTTKPATFEDSGPRVNPSGRGVFAIEIARLVKGQDGRYDANIDNSGDLLWHSSFNATTNPHMTYSFPSDVAVLDVNGNGFADRLYVGDTGGRMWRFDVGNSNPSHWSGRIIFRSNAGADGSNGRKIFYRPSVVFDKGMPILYFGTGDREHPLNRHVVDRLYALYDRGQTYVDDVSENKLVDVTTNVLQESSDTSLINATLDALQAGTNYGWYIKLNENSGEKVLAASTVFNNVAYFSTYAPNTDVAPDPCKPGNLGTSRVYQVDARTGEAIINNDPSNDNDSANERAAHEDGYVLKRSDRVQIIGEGIPSGIVTLIDASGRVTMMISSSNRVNTVDALDARMINPVYWMQW</sequence>
<evidence type="ECO:0000313" key="3">
    <source>
        <dbReference type="Proteomes" id="UP001060414"/>
    </source>
</evidence>
<dbReference type="Proteomes" id="UP001060414">
    <property type="component" value="Chromosome"/>
</dbReference>
<keyword evidence="1" id="KW-0732">Signal</keyword>